<dbReference type="RefSeq" id="WP_053973414.1">
    <property type="nucleotide sequence ID" value="NZ_FNUE01000001.1"/>
</dbReference>
<keyword evidence="1" id="KW-0812">Transmembrane</keyword>
<dbReference type="Gene3D" id="3.40.50.300">
    <property type="entry name" value="P-loop containing nucleotide triphosphate hydrolases"/>
    <property type="match status" value="1"/>
</dbReference>
<feature type="transmembrane region" description="Helical" evidence="1">
    <location>
        <begin position="31"/>
        <end position="52"/>
    </location>
</feature>
<evidence type="ECO:0000313" key="2">
    <source>
        <dbReference type="EMBL" id="KOY51203.1"/>
    </source>
</evidence>
<name>A0A0M9CF39_9FLAO</name>
<evidence type="ECO:0000313" key="3">
    <source>
        <dbReference type="EMBL" id="SEE16538.1"/>
    </source>
</evidence>
<proteinExistence type="predicted"/>
<dbReference type="Proteomes" id="UP000037716">
    <property type="component" value="Unassembled WGS sequence"/>
</dbReference>
<gene>
    <name evidence="2" type="ORF">I602_763</name>
    <name evidence="3" type="ORF">SAMN05444353_1016</name>
</gene>
<feature type="transmembrane region" description="Helical" evidence="1">
    <location>
        <begin position="107"/>
        <end position="130"/>
    </location>
</feature>
<accession>A0A0M9CF39</accession>
<comment type="caution">
    <text evidence="2">The sequence shown here is derived from an EMBL/GenBank/DDBJ whole genome shotgun (WGS) entry which is preliminary data.</text>
</comment>
<dbReference type="STRING" id="1300348.I602_763"/>
<keyword evidence="1" id="KW-0472">Membrane</keyword>
<keyword evidence="5" id="KW-1185">Reference proteome</keyword>
<dbReference type="AlphaFoldDB" id="A0A0M9CF39"/>
<evidence type="ECO:0000313" key="4">
    <source>
        <dbReference type="Proteomes" id="UP000037716"/>
    </source>
</evidence>
<feature type="transmembrane region" description="Helical" evidence="1">
    <location>
        <begin position="142"/>
        <end position="159"/>
    </location>
</feature>
<dbReference type="EMBL" id="FNUE01000001">
    <property type="protein sequence ID" value="SEE16538.1"/>
    <property type="molecule type" value="Genomic_DNA"/>
</dbReference>
<reference evidence="3 5" key="2">
    <citation type="submission" date="2016-10" db="EMBL/GenBank/DDBJ databases">
        <authorList>
            <person name="Varghese N."/>
            <person name="Submissions S."/>
        </authorList>
    </citation>
    <scope>NUCLEOTIDE SEQUENCE [LARGE SCALE GENOMIC DNA]</scope>
    <source>
        <strain evidence="3 5">DSW-5</strain>
    </source>
</reference>
<dbReference type="EMBL" id="LGBR01000001">
    <property type="protein sequence ID" value="KOY51203.1"/>
    <property type="molecule type" value="Genomic_DNA"/>
</dbReference>
<reference evidence="2 4" key="1">
    <citation type="submission" date="2015-07" db="EMBL/GenBank/DDBJ databases">
        <title>Genome of Polaribacter dokdonenesis DSW-5, isolated from seawater off Dokdo in Korea.</title>
        <authorList>
            <person name="Yoon K."/>
            <person name="Song J.Y."/>
            <person name="Kim J.F."/>
        </authorList>
    </citation>
    <scope>NUCLEOTIDE SEQUENCE [LARGE SCALE GENOMIC DNA]</scope>
    <source>
        <strain evidence="2 4">DSW-5</strain>
    </source>
</reference>
<dbReference type="OrthoDB" id="927105at2"/>
<feature type="transmembrane region" description="Helical" evidence="1">
    <location>
        <begin position="64"/>
        <end position="84"/>
    </location>
</feature>
<sequence length="347" mass="40433">MKNHISVQRIFQQIKADAIGKDSHRGITLTYAWLANQFGHISLGFIPSFLVYQFSEISAFKSALYVSLFWFCFELYNFLGPLLLKKESKSDAVYIPKKTSYKFKPKWLNVAFDTFTDVCFFVFGATLFYLSMNGFDNKAINIFLVCLLVYLLIAGRYWFITKMYQFYARFPFQFRLSQWDFTINKNQKGIVDQFLASKDLGNHLLIYGNLNTGKTSLGVGILNELSIKNYACLYVNAIKLYNYFFKDENDVLEAHEIWDWRGAEFLMIDDINPTDPIKEELIKPDKLLSFIDNFGKVNCNNRNTLKNKNVIWVLGNRNNSQEKPIDNWKQMLISMNVDKAKISTINL</sequence>
<organism evidence="2 4">
    <name type="scientific">Polaribacter dokdonensis DSW-5</name>
    <dbReference type="NCBI Taxonomy" id="1300348"/>
    <lineage>
        <taxon>Bacteria</taxon>
        <taxon>Pseudomonadati</taxon>
        <taxon>Bacteroidota</taxon>
        <taxon>Flavobacteriia</taxon>
        <taxon>Flavobacteriales</taxon>
        <taxon>Flavobacteriaceae</taxon>
    </lineage>
</organism>
<evidence type="ECO:0000313" key="5">
    <source>
        <dbReference type="Proteomes" id="UP000183071"/>
    </source>
</evidence>
<dbReference type="InterPro" id="IPR027417">
    <property type="entry name" value="P-loop_NTPase"/>
</dbReference>
<evidence type="ECO:0000256" key="1">
    <source>
        <dbReference type="SAM" id="Phobius"/>
    </source>
</evidence>
<keyword evidence="1" id="KW-1133">Transmembrane helix</keyword>
<dbReference type="Proteomes" id="UP000183071">
    <property type="component" value="Unassembled WGS sequence"/>
</dbReference>
<protein>
    <submittedName>
        <fullName evidence="2">Uncharacterized protein</fullName>
    </submittedName>
</protein>
<dbReference type="SUPFAM" id="SSF52540">
    <property type="entry name" value="P-loop containing nucleoside triphosphate hydrolases"/>
    <property type="match status" value="1"/>
</dbReference>
<dbReference type="PATRIC" id="fig|1300348.6.peg.762"/>